<proteinExistence type="predicted"/>
<dbReference type="EMBL" id="PYAV01000016">
    <property type="protein sequence ID" value="PSL42344.1"/>
    <property type="molecule type" value="Genomic_DNA"/>
</dbReference>
<protein>
    <submittedName>
        <fullName evidence="1">Competence protein ComGF-like</fullName>
    </submittedName>
</protein>
<sequence>MDAFDTPGMERDVHVFLQELRDEAAASERITTADGQIVLHSSERTIMYEHRSDRIIRRVDYAGFEVALLDVKQMQAREEGKNLNVRVLVPEAVDVILYPRLVPGEVQF</sequence>
<dbReference type="Proteomes" id="UP000242310">
    <property type="component" value="Unassembled WGS sequence"/>
</dbReference>
<evidence type="ECO:0000313" key="1">
    <source>
        <dbReference type="EMBL" id="PSL42344.1"/>
    </source>
</evidence>
<keyword evidence="2" id="KW-1185">Reference proteome</keyword>
<evidence type="ECO:0000313" key="2">
    <source>
        <dbReference type="Proteomes" id="UP000242310"/>
    </source>
</evidence>
<dbReference type="Pfam" id="PF15980">
    <property type="entry name" value="ComGF"/>
    <property type="match status" value="1"/>
</dbReference>
<name>A0A2P8H821_9BACI</name>
<organism evidence="1 2">
    <name type="scientific">Salsuginibacillus halophilus</name>
    <dbReference type="NCBI Taxonomy" id="517424"/>
    <lineage>
        <taxon>Bacteria</taxon>
        <taxon>Bacillati</taxon>
        <taxon>Bacillota</taxon>
        <taxon>Bacilli</taxon>
        <taxon>Bacillales</taxon>
        <taxon>Bacillaceae</taxon>
        <taxon>Salsuginibacillus</taxon>
    </lineage>
</organism>
<gene>
    <name evidence="1" type="ORF">B0H94_11649</name>
</gene>
<dbReference type="InterPro" id="IPR016977">
    <property type="entry name" value="ComGF"/>
</dbReference>
<comment type="caution">
    <text evidence="1">The sequence shown here is derived from an EMBL/GenBank/DDBJ whole genome shotgun (WGS) entry which is preliminary data.</text>
</comment>
<accession>A0A2P8H821</accession>
<reference evidence="1 2" key="1">
    <citation type="submission" date="2018-03" db="EMBL/GenBank/DDBJ databases">
        <title>Genomic Encyclopedia of Type Strains, Phase III (KMG-III): the genomes of soil and plant-associated and newly described type strains.</title>
        <authorList>
            <person name="Whitman W."/>
        </authorList>
    </citation>
    <scope>NUCLEOTIDE SEQUENCE [LARGE SCALE GENOMIC DNA]</scope>
    <source>
        <strain evidence="1 2">CGMCC 1.07653</strain>
    </source>
</reference>
<dbReference type="AlphaFoldDB" id="A0A2P8H821"/>